<keyword evidence="4 6" id="KW-1278">Translocase</keyword>
<evidence type="ECO:0000256" key="5">
    <source>
        <dbReference type="ARBA" id="ARBA00023027"/>
    </source>
</evidence>
<evidence type="ECO:0000256" key="2">
    <source>
        <dbReference type="ARBA" id="ARBA00022448"/>
    </source>
</evidence>
<comment type="similarity">
    <text evidence="1 6">Belongs to the complex I 49 kDa subunit family.</text>
</comment>
<reference evidence="8 9" key="1">
    <citation type="submission" date="2018-10" db="EMBL/GenBank/DDBJ databases">
        <title>Genomic Encyclopedia of Archaeal and Bacterial Type Strains, Phase II (KMG-II): from individual species to whole genera.</title>
        <authorList>
            <person name="Goeker M."/>
        </authorList>
    </citation>
    <scope>NUCLEOTIDE SEQUENCE [LARGE SCALE GENOMIC DNA]</scope>
    <source>
        <strain evidence="8 9">RP-AC37</strain>
    </source>
</reference>
<keyword evidence="2 6" id="KW-0813">Transport</keyword>
<dbReference type="GO" id="GO:0051287">
    <property type="term" value="F:NAD binding"/>
    <property type="evidence" value="ECO:0007669"/>
    <property type="project" value="InterPro"/>
</dbReference>
<evidence type="ECO:0000256" key="3">
    <source>
        <dbReference type="ARBA" id="ARBA00022719"/>
    </source>
</evidence>
<keyword evidence="5 6" id="KW-0520">NAD</keyword>
<gene>
    <name evidence="8" type="ORF">CLV35_1724</name>
</gene>
<dbReference type="EMBL" id="RBWV01000011">
    <property type="protein sequence ID" value="RKS75265.1"/>
    <property type="molecule type" value="Genomic_DNA"/>
</dbReference>
<dbReference type="InterPro" id="IPR014029">
    <property type="entry name" value="NADH_UbQ_OxRdtase_49kDa_CS"/>
</dbReference>
<dbReference type="InterPro" id="IPR029014">
    <property type="entry name" value="NiFe-Hase_large"/>
</dbReference>
<dbReference type="PANTHER" id="PTHR11993">
    <property type="entry name" value="NADH-UBIQUINONE OXIDOREDUCTASE 49 KDA SUBUNIT"/>
    <property type="match status" value="1"/>
</dbReference>
<organism evidence="8 9">
    <name type="scientific">Motilibacter peucedani</name>
    <dbReference type="NCBI Taxonomy" id="598650"/>
    <lineage>
        <taxon>Bacteria</taxon>
        <taxon>Bacillati</taxon>
        <taxon>Actinomycetota</taxon>
        <taxon>Actinomycetes</taxon>
        <taxon>Motilibacterales</taxon>
        <taxon>Motilibacteraceae</taxon>
        <taxon>Motilibacter</taxon>
    </lineage>
</organism>
<sequence length="384" mass="41212">MPAVRTLRVGVGAATGWGPEAADLVLPIGPQHPSAHGGLRLHLRVEDSVVAAVEPEVGFMHRGAEKLFEARDYRQVIVLANRHDWLSAFANELGIVLAAERMLGMEVPPRAVWARTALAEMNRVLGALMFLASPPDPARPEGDTVTDPAVLALREPLQRVLEAVSGGRVHFMLNRVGGLKEDLPEGWLPEAVHALEDVRSGLDAACAVVAAPAFRDRLRGLGVLTREDALTYGVSGPVARASGIDADLRIDAPYLAYGELEVPRTRRVEGDALARWEVLAESARTGLDLALAALARVEPGEFAVRLPKVLTVPEGTAYSVTENLLGLNGYYLVSRGGKVPWRLKLRSASFGNVQALEALLPGTPVAELVPVLTSLFFITGDIDR</sequence>
<dbReference type="Pfam" id="PF00346">
    <property type="entry name" value="Complex1_49kDa"/>
    <property type="match status" value="2"/>
</dbReference>
<dbReference type="PROSITE" id="PS00535">
    <property type="entry name" value="COMPLEX1_49K"/>
    <property type="match status" value="1"/>
</dbReference>
<dbReference type="SUPFAM" id="SSF56762">
    <property type="entry name" value="HydB/Nqo4-like"/>
    <property type="match status" value="1"/>
</dbReference>
<evidence type="ECO:0000313" key="9">
    <source>
        <dbReference type="Proteomes" id="UP000281955"/>
    </source>
</evidence>
<dbReference type="GO" id="GO:0016651">
    <property type="term" value="F:oxidoreductase activity, acting on NAD(P)H"/>
    <property type="evidence" value="ECO:0007669"/>
    <property type="project" value="InterPro"/>
</dbReference>
<proteinExistence type="inferred from homology"/>
<dbReference type="OrthoDB" id="9801496at2"/>
<evidence type="ECO:0000256" key="6">
    <source>
        <dbReference type="RuleBase" id="RU003685"/>
    </source>
</evidence>
<accession>A0A420XPU2</accession>
<protein>
    <submittedName>
        <fullName evidence="8">NADH-quinone oxidoreductase subunit D</fullName>
    </submittedName>
</protein>
<name>A0A420XPU2_9ACTN</name>
<keyword evidence="9" id="KW-1185">Reference proteome</keyword>
<dbReference type="InterPro" id="IPR022885">
    <property type="entry name" value="NDH1_su_D/H"/>
</dbReference>
<dbReference type="Gene3D" id="1.10.645.10">
    <property type="entry name" value="Cytochrome-c3 Hydrogenase, chain B"/>
    <property type="match status" value="1"/>
</dbReference>
<feature type="domain" description="NADH-quinone oxidoreductase subunit D" evidence="7">
    <location>
        <begin position="152"/>
        <end position="308"/>
    </location>
</feature>
<dbReference type="Proteomes" id="UP000281955">
    <property type="component" value="Unassembled WGS sequence"/>
</dbReference>
<keyword evidence="3" id="KW-0874">Quinone</keyword>
<evidence type="ECO:0000313" key="8">
    <source>
        <dbReference type="EMBL" id="RKS75265.1"/>
    </source>
</evidence>
<dbReference type="GO" id="GO:0048038">
    <property type="term" value="F:quinone binding"/>
    <property type="evidence" value="ECO:0007669"/>
    <property type="project" value="UniProtKB-KW"/>
</dbReference>
<dbReference type="AlphaFoldDB" id="A0A420XPU2"/>
<dbReference type="InParanoid" id="A0A420XPU2"/>
<evidence type="ECO:0000256" key="4">
    <source>
        <dbReference type="ARBA" id="ARBA00022967"/>
    </source>
</evidence>
<dbReference type="RefSeq" id="WP_121193071.1">
    <property type="nucleotide sequence ID" value="NZ_RBWV01000011.1"/>
</dbReference>
<dbReference type="PANTHER" id="PTHR11993:SF10">
    <property type="entry name" value="NADH DEHYDROGENASE [UBIQUINONE] IRON-SULFUR PROTEIN 2, MITOCHONDRIAL"/>
    <property type="match status" value="1"/>
</dbReference>
<feature type="domain" description="NADH-quinone oxidoreductase subunit D" evidence="7">
    <location>
        <begin position="310"/>
        <end position="384"/>
    </location>
</feature>
<evidence type="ECO:0000259" key="7">
    <source>
        <dbReference type="Pfam" id="PF00346"/>
    </source>
</evidence>
<comment type="caution">
    <text evidence="8">The sequence shown here is derived from an EMBL/GenBank/DDBJ whole genome shotgun (WGS) entry which is preliminary data.</text>
</comment>
<evidence type="ECO:0000256" key="1">
    <source>
        <dbReference type="ARBA" id="ARBA00005769"/>
    </source>
</evidence>
<dbReference type="InterPro" id="IPR001135">
    <property type="entry name" value="NADH_Q_OxRdtase_suD"/>
</dbReference>